<evidence type="ECO:0000259" key="1">
    <source>
        <dbReference type="Pfam" id="PF17667"/>
    </source>
</evidence>
<evidence type="ECO:0000313" key="3">
    <source>
        <dbReference type="Proteomes" id="UP000249723"/>
    </source>
</evidence>
<gene>
    <name evidence="2" type="ORF">BZ3500_MVSOF-1268-A1-R1_CHR3-3G06522</name>
</gene>
<reference evidence="3" key="1">
    <citation type="submission" date="2016-10" db="EMBL/GenBank/DDBJ databases">
        <authorList>
            <person name="Jeantristanb JTB J.-T."/>
            <person name="Ricardo R."/>
        </authorList>
    </citation>
    <scope>NUCLEOTIDE SEQUENCE [LARGE SCALE GENOMIC DNA]</scope>
</reference>
<dbReference type="InterPro" id="IPR040976">
    <property type="entry name" value="Pkinase_fungal"/>
</dbReference>
<evidence type="ECO:0000313" key="2">
    <source>
        <dbReference type="EMBL" id="SCZ98018.1"/>
    </source>
</evidence>
<proteinExistence type="predicted"/>
<dbReference type="EMBL" id="FMWP01000094">
    <property type="protein sequence ID" value="SCZ98018.1"/>
    <property type="molecule type" value="Genomic_DNA"/>
</dbReference>
<accession>A0A2X0KZS3</accession>
<dbReference type="Proteomes" id="UP000249723">
    <property type="component" value="Unassembled WGS sequence"/>
</dbReference>
<name>A0A2X0KZS3_9BASI</name>
<sequence>MRHFFYSKPATSLRTLTEILKAVKPNDAPVKYSRSIAPGLNTNRKEVIHDRLRQELGGRIEFSRNLHTFVATPAPELDDLVEHVAFSGTWGEEEPMKDLFAQINAVGPAIRHIVASGFLNIVVPTSAGQLPHDDHAPDAVALFSFASTEPIERVWAMSDDEWRREGIRLGKRPEDLRQLNHVLAPGELKKGNKGGSAVWQSVRRFYRLKSANALREFTYGFTLVGSQFRVLIHSASGVFKTNEFDCSQQEGYATLLRFLVRLVVAPELDLGIIASGPTYPVTVDSLPPIIYQRPIAALSSPRLTHQGVCLWQPTHLNDAMTGPRAICYPGVFNNVETGSQASFGGSPEHSVVFSLVDQDQAERTSEFLKRVHSLQPHEREGLAVVDMIFRDPQAYRSAPVAVCGGDTGCGTVPRAVQYVKYDRRFESILEAKSTTHLTQIILGAAKGIRTLYRLNILNLDLSVDNIVVIADGTGCLLLPNWLCFLNDPSSEEERLEPVGALTTMARANLPTISPRIKQEIWHQVEQLFFIVLYVVSSRPLGPQSPKRMSKEDELDWEDWDSVVPMMEALKTELFQRPERWESRVEQYSSFWTNIGSLSQVLFKYCGITLIRERSTIAEEETALFEEWGGRDGAARLLDRLVLDLQSLSITLAAQNLNLE</sequence>
<protein>
    <submittedName>
        <fullName evidence="2">BZ3500_MvSof-1268-A1-R1_Chr3-3g06522 protein</fullName>
    </submittedName>
</protein>
<feature type="domain" description="Fungal-type protein kinase" evidence="1">
    <location>
        <begin position="177"/>
        <end position="272"/>
    </location>
</feature>
<dbReference type="AlphaFoldDB" id="A0A2X0KZS3"/>
<keyword evidence="3" id="KW-1185">Reference proteome</keyword>
<dbReference type="Pfam" id="PF17667">
    <property type="entry name" value="Pkinase_fungal"/>
    <property type="match status" value="1"/>
</dbReference>
<organism evidence="2 3">
    <name type="scientific">Microbotryum saponariae</name>
    <dbReference type="NCBI Taxonomy" id="289078"/>
    <lineage>
        <taxon>Eukaryota</taxon>
        <taxon>Fungi</taxon>
        <taxon>Dikarya</taxon>
        <taxon>Basidiomycota</taxon>
        <taxon>Pucciniomycotina</taxon>
        <taxon>Microbotryomycetes</taxon>
        <taxon>Microbotryales</taxon>
        <taxon>Microbotryaceae</taxon>
        <taxon>Microbotryum</taxon>
    </lineage>
</organism>